<keyword evidence="3" id="KW-1185">Reference proteome</keyword>
<dbReference type="InterPro" id="IPR029063">
    <property type="entry name" value="SAM-dependent_MTases_sf"/>
</dbReference>
<dbReference type="Pfam" id="PF13489">
    <property type="entry name" value="Methyltransf_23"/>
    <property type="match status" value="1"/>
</dbReference>
<protein>
    <submittedName>
        <fullName evidence="2">Bifunctional 3-demethylubiquinone-9 3-methyltransferase/ 2-octaprenyl-6-hydroxy phenol methylase</fullName>
    </submittedName>
</protein>
<dbReference type="RefSeq" id="WP_009195157.1">
    <property type="nucleotide sequence ID" value="NZ_AODQ01000035.1"/>
</dbReference>
<accession>M7N782</accession>
<evidence type="ECO:0000313" key="3">
    <source>
        <dbReference type="Proteomes" id="UP000011910"/>
    </source>
</evidence>
<organism evidence="2 3">
    <name type="scientific">Cesiribacter andamanensis AMV16</name>
    <dbReference type="NCBI Taxonomy" id="1279009"/>
    <lineage>
        <taxon>Bacteria</taxon>
        <taxon>Pseudomonadati</taxon>
        <taxon>Bacteroidota</taxon>
        <taxon>Cytophagia</taxon>
        <taxon>Cytophagales</taxon>
        <taxon>Cesiribacteraceae</taxon>
        <taxon>Cesiribacter</taxon>
    </lineage>
</organism>
<dbReference type="STRING" id="1279009.ADICEAN_01760"/>
<dbReference type="PANTHER" id="PTHR43861:SF3">
    <property type="entry name" value="PUTATIVE (AFU_ORTHOLOGUE AFUA_2G14390)-RELATED"/>
    <property type="match status" value="1"/>
</dbReference>
<dbReference type="SUPFAM" id="SSF53335">
    <property type="entry name" value="S-adenosyl-L-methionine-dependent methyltransferases"/>
    <property type="match status" value="1"/>
</dbReference>
<dbReference type="Proteomes" id="UP000011910">
    <property type="component" value="Unassembled WGS sequence"/>
</dbReference>
<dbReference type="AlphaFoldDB" id="M7N782"/>
<comment type="caution">
    <text evidence="2">The sequence shown here is derived from an EMBL/GenBank/DDBJ whole genome shotgun (WGS) entry which is preliminary data.</text>
</comment>
<dbReference type="PATRIC" id="fig|1279009.4.peg.1789"/>
<dbReference type="GO" id="GO:0032259">
    <property type="term" value="P:methylation"/>
    <property type="evidence" value="ECO:0007669"/>
    <property type="project" value="UniProtKB-KW"/>
</dbReference>
<gene>
    <name evidence="2" type="ORF">ADICEAN_01760</name>
</gene>
<dbReference type="GO" id="GO:0008168">
    <property type="term" value="F:methyltransferase activity"/>
    <property type="evidence" value="ECO:0007669"/>
    <property type="project" value="UniProtKB-KW"/>
</dbReference>
<evidence type="ECO:0000256" key="1">
    <source>
        <dbReference type="ARBA" id="ARBA00022679"/>
    </source>
</evidence>
<dbReference type="CDD" id="cd02440">
    <property type="entry name" value="AdoMet_MTases"/>
    <property type="match status" value="1"/>
</dbReference>
<sequence>MHQQLQHCPLCHSGQFRLFISSKDYNLSQERFTIEECQQCRLLFTNPRPTEAELGKYYESATYISHTDQGNTLVNRAYKLVREYTLRQKVALIQKWSPQGELLDIGCGTGHFLAKAKEKGWQVEGVEINEGARAQAESRLAQALHPLLRNIPATRRFQAITLWHVLEHVYDLSETMTQLKDLLHKQGSLFIAVPNPQSYDAQYYGAAWAAWDVPRHLYHFNQEVMQRLAKKWGFAVKGVAPMRFDAFYVSLLSEGYKHGRTNYLKAISTGLKSNLWASNHQNNYSSLIYILQHA</sequence>
<dbReference type="OrthoDB" id="2370471at2"/>
<dbReference type="Gene3D" id="3.40.50.150">
    <property type="entry name" value="Vaccinia Virus protein VP39"/>
    <property type="match status" value="1"/>
</dbReference>
<dbReference type="eggNOG" id="COG2227">
    <property type="taxonomic scope" value="Bacteria"/>
</dbReference>
<keyword evidence="1 2" id="KW-0808">Transferase</keyword>
<keyword evidence="2" id="KW-0830">Ubiquinone</keyword>
<dbReference type="EMBL" id="AODQ01000035">
    <property type="protein sequence ID" value="EMR03101.1"/>
    <property type="molecule type" value="Genomic_DNA"/>
</dbReference>
<proteinExistence type="predicted"/>
<evidence type="ECO:0000313" key="2">
    <source>
        <dbReference type="EMBL" id="EMR03101.1"/>
    </source>
</evidence>
<keyword evidence="2" id="KW-0489">Methyltransferase</keyword>
<dbReference type="PANTHER" id="PTHR43861">
    <property type="entry name" value="TRANS-ACONITATE 2-METHYLTRANSFERASE-RELATED"/>
    <property type="match status" value="1"/>
</dbReference>
<name>M7N782_9BACT</name>
<reference evidence="2 3" key="1">
    <citation type="journal article" date="2013" name="Genome Announc.">
        <title>Draft Genome Sequence of Cesiribacter andamanensis Strain AMV16T, Isolated from a Soil Sample from a Mud Volcano in the Andaman Islands, India.</title>
        <authorList>
            <person name="Shivaji S."/>
            <person name="Ara S."/>
            <person name="Begum Z."/>
            <person name="Srinivas T.N."/>
            <person name="Singh A."/>
            <person name="Kumar Pinnaka A."/>
        </authorList>
    </citation>
    <scope>NUCLEOTIDE SEQUENCE [LARGE SCALE GENOMIC DNA]</scope>
    <source>
        <strain evidence="2 3">AMV16</strain>
    </source>
</reference>